<sequence length="161" mass="17712">MHLRAVGVALRASSRVTAHILTAVHTVSCELVEPTPFHGSASRGSKRTALQFHDTPVIVMIERNVPVLILDVLVPVILLIEDGENEKWIHAGYVYTFLRARRTCGAVPPRAWPLRAIRASQLTPEFSWPMVFAVLNQDPDTQPGAIDANPSALVYTATLIQ</sequence>
<accession>A0A0D2P1E7</accession>
<reference evidence="2" key="1">
    <citation type="submission" date="2014-04" db="EMBL/GenBank/DDBJ databases">
        <title>Evolutionary Origins and Diversification of the Mycorrhizal Mutualists.</title>
        <authorList>
            <consortium name="DOE Joint Genome Institute"/>
            <consortium name="Mycorrhizal Genomics Consortium"/>
            <person name="Kohler A."/>
            <person name="Kuo A."/>
            <person name="Nagy L.G."/>
            <person name="Floudas D."/>
            <person name="Copeland A."/>
            <person name="Barry K.W."/>
            <person name="Cichocki N."/>
            <person name="Veneault-Fourrey C."/>
            <person name="LaButti K."/>
            <person name="Lindquist E.A."/>
            <person name="Lipzen A."/>
            <person name="Lundell T."/>
            <person name="Morin E."/>
            <person name="Murat C."/>
            <person name="Riley R."/>
            <person name="Ohm R."/>
            <person name="Sun H."/>
            <person name="Tunlid A."/>
            <person name="Henrissat B."/>
            <person name="Grigoriev I.V."/>
            <person name="Hibbett D.S."/>
            <person name="Martin F."/>
        </authorList>
    </citation>
    <scope>NUCLEOTIDE SEQUENCE [LARGE SCALE GENOMIC DNA]</scope>
    <source>
        <strain evidence="2">FD-334 SS-4</strain>
    </source>
</reference>
<protein>
    <submittedName>
        <fullName evidence="1">Uncharacterized protein</fullName>
    </submittedName>
</protein>
<evidence type="ECO:0000313" key="1">
    <source>
        <dbReference type="EMBL" id="KJA14460.1"/>
    </source>
</evidence>
<name>A0A0D2P1E7_HYPSF</name>
<evidence type="ECO:0000313" key="2">
    <source>
        <dbReference type="Proteomes" id="UP000054270"/>
    </source>
</evidence>
<proteinExistence type="predicted"/>
<dbReference type="Proteomes" id="UP000054270">
    <property type="component" value="Unassembled WGS sequence"/>
</dbReference>
<dbReference type="EMBL" id="KN817678">
    <property type="protein sequence ID" value="KJA14460.1"/>
    <property type="molecule type" value="Genomic_DNA"/>
</dbReference>
<dbReference type="AlphaFoldDB" id="A0A0D2P1E7"/>
<gene>
    <name evidence="1" type="ORF">HYPSUDRAFT_208686</name>
</gene>
<organism evidence="1 2">
    <name type="scientific">Hypholoma sublateritium (strain FD-334 SS-4)</name>
    <dbReference type="NCBI Taxonomy" id="945553"/>
    <lineage>
        <taxon>Eukaryota</taxon>
        <taxon>Fungi</taxon>
        <taxon>Dikarya</taxon>
        <taxon>Basidiomycota</taxon>
        <taxon>Agaricomycotina</taxon>
        <taxon>Agaricomycetes</taxon>
        <taxon>Agaricomycetidae</taxon>
        <taxon>Agaricales</taxon>
        <taxon>Agaricineae</taxon>
        <taxon>Strophariaceae</taxon>
        <taxon>Hypholoma</taxon>
    </lineage>
</organism>
<keyword evidence="2" id="KW-1185">Reference proteome</keyword>